<gene>
    <name evidence="1" type="ORF">B0H15DRAFT_858420</name>
</gene>
<dbReference type="AlphaFoldDB" id="A0AAD6TW27"/>
<dbReference type="Proteomes" id="UP001222325">
    <property type="component" value="Unassembled WGS sequence"/>
</dbReference>
<reference evidence="1" key="1">
    <citation type="submission" date="2023-03" db="EMBL/GenBank/DDBJ databases">
        <title>Massive genome expansion in bonnet fungi (Mycena s.s.) driven by repeated elements and novel gene families across ecological guilds.</title>
        <authorList>
            <consortium name="Lawrence Berkeley National Laboratory"/>
            <person name="Harder C.B."/>
            <person name="Miyauchi S."/>
            <person name="Viragh M."/>
            <person name="Kuo A."/>
            <person name="Thoen E."/>
            <person name="Andreopoulos B."/>
            <person name="Lu D."/>
            <person name="Skrede I."/>
            <person name="Drula E."/>
            <person name="Henrissat B."/>
            <person name="Morin E."/>
            <person name="Kohler A."/>
            <person name="Barry K."/>
            <person name="LaButti K."/>
            <person name="Morin E."/>
            <person name="Salamov A."/>
            <person name="Lipzen A."/>
            <person name="Mereny Z."/>
            <person name="Hegedus B."/>
            <person name="Baldrian P."/>
            <person name="Stursova M."/>
            <person name="Weitz H."/>
            <person name="Taylor A."/>
            <person name="Grigoriev I.V."/>
            <person name="Nagy L.G."/>
            <person name="Martin F."/>
            <person name="Kauserud H."/>
        </authorList>
    </citation>
    <scope>NUCLEOTIDE SEQUENCE</scope>
    <source>
        <strain evidence="1">CBHHK173m</strain>
    </source>
</reference>
<organism evidence="1 2">
    <name type="scientific">Mycena belliarum</name>
    <dbReference type="NCBI Taxonomy" id="1033014"/>
    <lineage>
        <taxon>Eukaryota</taxon>
        <taxon>Fungi</taxon>
        <taxon>Dikarya</taxon>
        <taxon>Basidiomycota</taxon>
        <taxon>Agaricomycotina</taxon>
        <taxon>Agaricomycetes</taxon>
        <taxon>Agaricomycetidae</taxon>
        <taxon>Agaricales</taxon>
        <taxon>Marasmiineae</taxon>
        <taxon>Mycenaceae</taxon>
        <taxon>Mycena</taxon>
    </lineage>
</organism>
<name>A0AAD6TW27_9AGAR</name>
<keyword evidence="2" id="KW-1185">Reference proteome</keyword>
<evidence type="ECO:0000313" key="1">
    <source>
        <dbReference type="EMBL" id="KAJ7079606.1"/>
    </source>
</evidence>
<accession>A0AAD6TW27</accession>
<comment type="caution">
    <text evidence="1">The sequence shown here is derived from an EMBL/GenBank/DDBJ whole genome shotgun (WGS) entry which is preliminary data.</text>
</comment>
<sequence length="74" mass="8452">MVGWVPPYKGTHMYMARVDPHLIFGREVCLDVFPSRLSDLTTIQHEYLRMLLGVHSRCVLSALFTETGVVPLSY</sequence>
<proteinExistence type="predicted"/>
<dbReference type="EMBL" id="JARJCN010000059">
    <property type="protein sequence ID" value="KAJ7079606.1"/>
    <property type="molecule type" value="Genomic_DNA"/>
</dbReference>
<protein>
    <submittedName>
        <fullName evidence="1">Uncharacterized protein</fullName>
    </submittedName>
</protein>
<evidence type="ECO:0000313" key="2">
    <source>
        <dbReference type="Proteomes" id="UP001222325"/>
    </source>
</evidence>